<evidence type="ECO:0000256" key="2">
    <source>
        <dbReference type="SAM" id="MobiDB-lite"/>
    </source>
</evidence>
<protein>
    <submittedName>
        <fullName evidence="4">Family 16 glycosylhydrolase</fullName>
    </submittedName>
</protein>
<evidence type="ECO:0000256" key="1">
    <source>
        <dbReference type="ARBA" id="ARBA00006865"/>
    </source>
</evidence>
<dbReference type="EMBL" id="JAAIKB010000001">
    <property type="protein sequence ID" value="NGM19247.1"/>
    <property type="molecule type" value="Genomic_DNA"/>
</dbReference>
<dbReference type="PROSITE" id="PS51762">
    <property type="entry name" value="GH16_2"/>
    <property type="match status" value="1"/>
</dbReference>
<proteinExistence type="inferred from homology"/>
<comment type="caution">
    <text evidence="4">The sequence shown here is derived from an EMBL/GenBank/DDBJ whole genome shotgun (WGS) entry which is preliminary data.</text>
</comment>
<keyword evidence="5" id="KW-1185">Reference proteome</keyword>
<dbReference type="Pfam" id="PF00722">
    <property type="entry name" value="Glyco_hydro_16"/>
    <property type="match status" value="1"/>
</dbReference>
<accession>A0A6M1LGG4</accession>
<dbReference type="InterPro" id="IPR000757">
    <property type="entry name" value="Beta-glucanase-like"/>
</dbReference>
<evidence type="ECO:0000259" key="3">
    <source>
        <dbReference type="PROSITE" id="PS51762"/>
    </source>
</evidence>
<comment type="similarity">
    <text evidence="1">Belongs to the glycosyl hydrolase 16 family.</text>
</comment>
<dbReference type="Proteomes" id="UP000475385">
    <property type="component" value="Unassembled WGS sequence"/>
</dbReference>
<dbReference type="Gene3D" id="2.60.120.200">
    <property type="match status" value="1"/>
</dbReference>
<dbReference type="GO" id="GO:0005975">
    <property type="term" value="P:carbohydrate metabolic process"/>
    <property type="evidence" value="ECO:0007669"/>
    <property type="project" value="InterPro"/>
</dbReference>
<evidence type="ECO:0000313" key="4">
    <source>
        <dbReference type="EMBL" id="NGM19247.1"/>
    </source>
</evidence>
<dbReference type="SUPFAM" id="SSF49899">
    <property type="entry name" value="Concanavalin A-like lectins/glucanases"/>
    <property type="match status" value="1"/>
</dbReference>
<dbReference type="GO" id="GO:0004553">
    <property type="term" value="F:hydrolase activity, hydrolyzing O-glycosyl compounds"/>
    <property type="evidence" value="ECO:0007669"/>
    <property type="project" value="InterPro"/>
</dbReference>
<dbReference type="RefSeq" id="WP_164693082.1">
    <property type="nucleotide sequence ID" value="NZ_JAAIKB010000001.1"/>
</dbReference>
<reference evidence="4 5" key="2">
    <citation type="submission" date="2020-03" db="EMBL/GenBank/DDBJ databases">
        <title>Roseomonas stagni sp. nov., isolated from pond water in Japan.</title>
        <authorList>
            <person name="Furuhata K."/>
            <person name="Miyamoto H."/>
            <person name="Goto K."/>
        </authorList>
    </citation>
    <scope>NUCLEOTIDE SEQUENCE [LARGE SCALE GENOMIC DNA]</scope>
    <source>
        <strain evidence="4 5">PeD5</strain>
    </source>
</reference>
<reference evidence="4 5" key="1">
    <citation type="submission" date="2020-02" db="EMBL/GenBank/DDBJ databases">
        <authorList>
            <person name="Kim H.M."/>
            <person name="Jeon C.O."/>
        </authorList>
    </citation>
    <scope>NUCLEOTIDE SEQUENCE [LARGE SCALE GENOMIC DNA]</scope>
    <source>
        <strain evidence="4 5">PeD5</strain>
    </source>
</reference>
<sequence length="285" mass="30746">MAATDALHISFDDGFGTIGNLWNVDASVSGEVTLSGYSAMMEWAVGREAGHGYGTYTINAKAEGNEPGPAIIFWPGDNQWPGQEIDLLEITPDGSGRQYGTLHWNEGGHDAYEAVVYDGVQGGVFHDYTMIWEAGRITFQVDGVEKAVFTDNVPTDFAHGGMNNTIGFLNNNPDTSITVRDVTYTPLGGAAPAQPAAPAVEPTPDIEVVTGEEQSWDDYAYEPTEPQDTWTPEPQAGWTPEPQAGWTPEPEGDPRFQPGPDGVIDWDALAAKVMANYEATGSWFV</sequence>
<evidence type="ECO:0000313" key="5">
    <source>
        <dbReference type="Proteomes" id="UP000475385"/>
    </source>
</evidence>
<feature type="domain" description="GH16" evidence="3">
    <location>
        <begin position="2"/>
        <end position="190"/>
    </location>
</feature>
<organism evidence="4 5">
    <name type="scientific">Falsiroseomonas algicola</name>
    <dbReference type="NCBI Taxonomy" id="2716930"/>
    <lineage>
        <taxon>Bacteria</taxon>
        <taxon>Pseudomonadati</taxon>
        <taxon>Pseudomonadota</taxon>
        <taxon>Alphaproteobacteria</taxon>
        <taxon>Acetobacterales</taxon>
        <taxon>Roseomonadaceae</taxon>
        <taxon>Falsiroseomonas</taxon>
    </lineage>
</organism>
<dbReference type="AlphaFoldDB" id="A0A6M1LGG4"/>
<gene>
    <name evidence="4" type="ORF">G3576_04415</name>
</gene>
<feature type="region of interest" description="Disordered" evidence="2">
    <location>
        <begin position="222"/>
        <end position="261"/>
    </location>
</feature>
<dbReference type="InterPro" id="IPR013320">
    <property type="entry name" value="ConA-like_dom_sf"/>
</dbReference>
<name>A0A6M1LGG4_9PROT</name>